<dbReference type="PRINTS" id="PR00320">
    <property type="entry name" value="GPROTEINBRPT"/>
</dbReference>
<dbReference type="PROSITE" id="PS00678">
    <property type="entry name" value="WD_REPEATS_1"/>
    <property type="match status" value="1"/>
</dbReference>
<proteinExistence type="predicted"/>
<dbReference type="InterPro" id="IPR053299">
    <property type="entry name" value="ASTRA_WD_repeat"/>
</dbReference>
<dbReference type="SUPFAM" id="SSF50978">
    <property type="entry name" value="WD40 repeat-like"/>
    <property type="match status" value="1"/>
</dbReference>
<gene>
    <name evidence="5" type="ORF">LOCC1_G006688</name>
</gene>
<dbReference type="InterPro" id="IPR036322">
    <property type="entry name" value="WD40_repeat_dom_sf"/>
</dbReference>
<dbReference type="InterPro" id="IPR015943">
    <property type="entry name" value="WD40/YVTN_repeat-like_dom_sf"/>
</dbReference>
<evidence type="ECO:0000256" key="2">
    <source>
        <dbReference type="ARBA" id="ARBA00022737"/>
    </source>
</evidence>
<dbReference type="InterPro" id="IPR001680">
    <property type="entry name" value="WD40_rpt"/>
</dbReference>
<keyword evidence="1 3" id="KW-0853">WD repeat</keyword>
<accession>A0A8H8RW93</accession>
<dbReference type="PANTHER" id="PTHR44156">
    <property type="entry name" value="SUPERNUMERARY LIMBS, ISOFORM B-RELATED"/>
    <property type="match status" value="1"/>
</dbReference>
<comment type="caution">
    <text evidence="5">The sequence shown here is derived from an EMBL/GenBank/DDBJ whole genome shotgun (WGS) entry which is preliminary data.</text>
</comment>
<evidence type="ECO:0000256" key="3">
    <source>
        <dbReference type="PROSITE-ProRule" id="PRU00221"/>
    </source>
</evidence>
<dbReference type="AlphaFoldDB" id="A0A8H8RW93"/>
<keyword evidence="6" id="KW-1185">Reference proteome</keyword>
<dbReference type="SMART" id="SM00320">
    <property type="entry name" value="WD40"/>
    <property type="match status" value="6"/>
</dbReference>
<feature type="repeat" description="WD" evidence="3">
    <location>
        <begin position="141"/>
        <end position="163"/>
    </location>
</feature>
<keyword evidence="2" id="KW-0677">Repeat</keyword>
<protein>
    <submittedName>
        <fullName evidence="5">Putative WD repeat-containing protein</fullName>
    </submittedName>
</protein>
<dbReference type="Pfam" id="PF00400">
    <property type="entry name" value="WD40"/>
    <property type="match status" value="4"/>
</dbReference>
<feature type="repeat" description="WD" evidence="3">
    <location>
        <begin position="275"/>
        <end position="314"/>
    </location>
</feature>
<evidence type="ECO:0000256" key="1">
    <source>
        <dbReference type="ARBA" id="ARBA00022574"/>
    </source>
</evidence>
<evidence type="ECO:0000256" key="4">
    <source>
        <dbReference type="SAM" id="MobiDB-lite"/>
    </source>
</evidence>
<organism evidence="5 6">
    <name type="scientific">Lachnellula occidentalis</name>
    <dbReference type="NCBI Taxonomy" id="215460"/>
    <lineage>
        <taxon>Eukaryota</taxon>
        <taxon>Fungi</taxon>
        <taxon>Dikarya</taxon>
        <taxon>Ascomycota</taxon>
        <taxon>Pezizomycotina</taxon>
        <taxon>Leotiomycetes</taxon>
        <taxon>Helotiales</taxon>
        <taxon>Lachnaceae</taxon>
        <taxon>Lachnellula</taxon>
    </lineage>
</organism>
<dbReference type="InterPro" id="IPR020472">
    <property type="entry name" value="WD40_PAC1"/>
</dbReference>
<evidence type="ECO:0000313" key="6">
    <source>
        <dbReference type="Proteomes" id="UP000443090"/>
    </source>
</evidence>
<dbReference type="Gene3D" id="2.130.10.10">
    <property type="entry name" value="YVTN repeat-like/Quinoprotein amine dehydrogenase"/>
    <property type="match status" value="2"/>
</dbReference>
<dbReference type="InterPro" id="IPR019775">
    <property type="entry name" value="WD40_repeat_CS"/>
</dbReference>
<dbReference type="OrthoDB" id="6262491at2759"/>
<dbReference type="PROSITE" id="PS50082">
    <property type="entry name" value="WD_REPEATS_2"/>
    <property type="match status" value="3"/>
</dbReference>
<evidence type="ECO:0000313" key="5">
    <source>
        <dbReference type="EMBL" id="TVY41955.1"/>
    </source>
</evidence>
<dbReference type="FunFam" id="2.130.10.10:FF:001196">
    <property type="entry name" value="WD repeat protein (AFU_orthologue AFUA_1G12380)"/>
    <property type="match status" value="1"/>
</dbReference>
<sequence>MSRSTDPGHFFQTDASESTRARRAAKSGNKNGDPVILQSKILSIIADPFSAASIYIAESAGCVRRINLETKDTKTVYRGPTAPVTSVAIGGHGGDTVFAGCWDKDIWSWNRDSRAVGQRYKGHSDFVKVIICARLEGKNCLISGGADAKIMVWDTATGDRLHTLRDKTDTMMALQDLALDPEESTASELVLVSSSSDPQIRRWRISLSSWSQIYDTTQAATSQNKPARDTILEHETSVYTILFSGEEEDSDLWTASADGTAKCLSRAKGWSTEDSYTHGDYVRAVAVTSDWVITAGRDEDVKVWDRATGKLSHVYEGHFEEVTGLVLVKKDAKVVSVSIDGTVRTWGLGKADLEKARIEREAKLKGEAKEEKVKVKKGLITEEEEAELADLMDSD</sequence>
<name>A0A8H8RW93_9HELO</name>
<feature type="repeat" description="WD" evidence="3">
    <location>
        <begin position="315"/>
        <end position="356"/>
    </location>
</feature>
<reference evidence="5 6" key="1">
    <citation type="submission" date="2018-05" db="EMBL/GenBank/DDBJ databases">
        <title>Genome sequencing and assembly of the regulated plant pathogen Lachnellula willkommii and related sister species for the development of diagnostic species identification markers.</title>
        <authorList>
            <person name="Giroux E."/>
            <person name="Bilodeau G."/>
        </authorList>
    </citation>
    <scope>NUCLEOTIDE SEQUENCE [LARGE SCALE GENOMIC DNA]</scope>
    <source>
        <strain evidence="5 6">CBS 160.35</strain>
    </source>
</reference>
<feature type="region of interest" description="Disordered" evidence="4">
    <location>
        <begin position="1"/>
        <end position="31"/>
    </location>
</feature>
<dbReference type="Proteomes" id="UP000443090">
    <property type="component" value="Unassembled WGS sequence"/>
</dbReference>
<dbReference type="EMBL" id="QGMI01000359">
    <property type="protein sequence ID" value="TVY41955.1"/>
    <property type="molecule type" value="Genomic_DNA"/>
</dbReference>